<accession>A0A1G7AZI2</accession>
<dbReference type="Pfam" id="PF04143">
    <property type="entry name" value="Sulf_transp"/>
    <property type="match status" value="1"/>
</dbReference>
<evidence type="ECO:0000313" key="2">
    <source>
        <dbReference type="EMBL" id="SDE19425.1"/>
    </source>
</evidence>
<feature type="transmembrane region" description="Helical" evidence="1">
    <location>
        <begin position="111"/>
        <end position="131"/>
    </location>
</feature>
<dbReference type="RefSeq" id="WP_090772301.1">
    <property type="nucleotide sequence ID" value="NZ_FMZH01000013.1"/>
</dbReference>
<dbReference type="EMBL" id="FMZH01000013">
    <property type="protein sequence ID" value="SDE19425.1"/>
    <property type="molecule type" value="Genomic_DNA"/>
</dbReference>
<evidence type="ECO:0000313" key="3">
    <source>
        <dbReference type="Proteomes" id="UP000199455"/>
    </source>
</evidence>
<reference evidence="3" key="1">
    <citation type="submission" date="2016-10" db="EMBL/GenBank/DDBJ databases">
        <authorList>
            <person name="Varghese N."/>
            <person name="Submissions S."/>
        </authorList>
    </citation>
    <scope>NUCLEOTIDE SEQUENCE [LARGE SCALE GENOMIC DNA]</scope>
    <source>
        <strain evidence="3">DSM 18609</strain>
    </source>
</reference>
<feature type="transmembrane region" description="Helical" evidence="1">
    <location>
        <begin position="82"/>
        <end position="105"/>
    </location>
</feature>
<dbReference type="Proteomes" id="UP000199455">
    <property type="component" value="Unassembled WGS sequence"/>
</dbReference>
<feature type="transmembrane region" description="Helical" evidence="1">
    <location>
        <begin position="38"/>
        <end position="57"/>
    </location>
</feature>
<keyword evidence="1" id="KW-1133">Transmembrane helix</keyword>
<gene>
    <name evidence="2" type="ORF">SAMN04488024_11388</name>
</gene>
<proteinExistence type="predicted"/>
<keyword evidence="1" id="KW-0472">Membrane</keyword>
<keyword evidence="3" id="KW-1185">Reference proteome</keyword>
<name>A0A1G7AZI2_9SPHI</name>
<organism evidence="2 3">
    <name type="scientific">Pedobacter soli</name>
    <dbReference type="NCBI Taxonomy" id="390242"/>
    <lineage>
        <taxon>Bacteria</taxon>
        <taxon>Pseudomonadati</taxon>
        <taxon>Bacteroidota</taxon>
        <taxon>Sphingobacteriia</taxon>
        <taxon>Sphingobacteriales</taxon>
        <taxon>Sphingobacteriaceae</taxon>
        <taxon>Pedobacter</taxon>
    </lineage>
</organism>
<dbReference type="AlphaFoldDB" id="A0A1G7AZI2"/>
<dbReference type="STRING" id="390242.SAMN04488024_11388"/>
<sequence>MKFIKYILAGILFGIIMTKSEAASWYRIQEMFRFQSLHMYGIIGTAVLLGVIAVYLIKKFEVRDIGGSPIVFHDKDKAYRKYLIGGTIFGLGWALTGACPGPMFVNLGSGYAGMAVVILGALVGTYLYGTIKNKLPH</sequence>
<protein>
    <submittedName>
        <fullName evidence="2">Uncharacterized protein</fullName>
    </submittedName>
</protein>
<keyword evidence="1" id="KW-0812">Transmembrane</keyword>
<dbReference type="InterPro" id="IPR007272">
    <property type="entry name" value="Sulf_transp_TsuA/YedE"/>
</dbReference>
<evidence type="ECO:0000256" key="1">
    <source>
        <dbReference type="SAM" id="Phobius"/>
    </source>
</evidence>